<reference evidence="1 2" key="1">
    <citation type="journal article" date="2020" name="ISME J.">
        <title>Comparative genomics reveals insights into cyanobacterial evolution and habitat adaptation.</title>
        <authorList>
            <person name="Chen M.Y."/>
            <person name="Teng W.K."/>
            <person name="Zhao L."/>
            <person name="Hu C.X."/>
            <person name="Zhou Y.K."/>
            <person name="Han B.P."/>
            <person name="Song L.R."/>
            <person name="Shu W.S."/>
        </authorList>
    </citation>
    <scope>NUCLEOTIDE SEQUENCE [LARGE SCALE GENOMIC DNA]</scope>
    <source>
        <strain evidence="1 2">FACHB-288</strain>
    </source>
</reference>
<dbReference type="EMBL" id="JACJQH010000021">
    <property type="protein sequence ID" value="MBD2196778.1"/>
    <property type="molecule type" value="Genomic_DNA"/>
</dbReference>
<dbReference type="SUPFAM" id="SSF109604">
    <property type="entry name" value="HD-domain/PDEase-like"/>
    <property type="match status" value="1"/>
</dbReference>
<keyword evidence="2" id="KW-1185">Reference proteome</keyword>
<evidence type="ECO:0008006" key="3">
    <source>
        <dbReference type="Google" id="ProtNLM"/>
    </source>
</evidence>
<dbReference type="PANTHER" id="PTHR21174">
    <property type="match status" value="1"/>
</dbReference>
<evidence type="ECO:0000313" key="1">
    <source>
        <dbReference type="EMBL" id="MBD2196778.1"/>
    </source>
</evidence>
<protein>
    <recommendedName>
        <fullName evidence="3">Metal-dependent HD superfamily phosphohydrolase</fullName>
    </recommendedName>
</protein>
<name>A0ABR8ABU1_9CYAN</name>
<proteinExistence type="predicted"/>
<accession>A0ABR8ABU1</accession>
<evidence type="ECO:0000313" key="2">
    <source>
        <dbReference type="Proteomes" id="UP000658514"/>
    </source>
</evidence>
<sequence length="228" mass="26763">MHQETLHNILLSRWQETIKHLPFNQIAANKIFNDIITAYSTPERYYHKLEHLLHIFITIDNLKTYVKDRQSVEFAAWFHDIIYDTQAKDNEEKSAEYAGELLPILGITNNNIDQIKHLILNTKHHQAATDDVDSQVLLDADLAILAADPMQYQEYATAIRQEYAWVPEAEYIVGRQQVLEKFLQRDRIYFTSLMYATGEEIARRNLRQEIEYLRDKGDNCTDAIHRVS</sequence>
<dbReference type="PANTHER" id="PTHR21174:SF0">
    <property type="entry name" value="HD PHOSPHOHYDROLASE FAMILY PROTEIN-RELATED"/>
    <property type="match status" value="1"/>
</dbReference>
<dbReference type="InterPro" id="IPR009218">
    <property type="entry name" value="HD_phosphohydro"/>
</dbReference>
<dbReference type="RefSeq" id="WP_190542570.1">
    <property type="nucleotide sequence ID" value="NZ_CAWPNO010000053.1"/>
</dbReference>
<organism evidence="1 2">
    <name type="scientific">Calothrix parietina FACHB-288</name>
    <dbReference type="NCBI Taxonomy" id="2692896"/>
    <lineage>
        <taxon>Bacteria</taxon>
        <taxon>Bacillati</taxon>
        <taxon>Cyanobacteriota</taxon>
        <taxon>Cyanophyceae</taxon>
        <taxon>Nostocales</taxon>
        <taxon>Calotrichaceae</taxon>
        <taxon>Calothrix</taxon>
    </lineage>
</organism>
<dbReference type="Proteomes" id="UP000658514">
    <property type="component" value="Unassembled WGS sequence"/>
</dbReference>
<gene>
    <name evidence="1" type="ORF">H6G24_14915</name>
</gene>
<comment type="caution">
    <text evidence="1">The sequence shown here is derived from an EMBL/GenBank/DDBJ whole genome shotgun (WGS) entry which is preliminary data.</text>
</comment>
<dbReference type="Gene3D" id="1.10.3210.10">
    <property type="entry name" value="Hypothetical protein af1432"/>
    <property type="match status" value="1"/>
</dbReference>
<dbReference type="PIRSF" id="PIRSF035170">
    <property type="entry name" value="HD_phosphohydro"/>
    <property type="match status" value="1"/>
</dbReference>